<keyword evidence="2" id="KW-1185">Reference proteome</keyword>
<dbReference type="InterPro" id="IPR036255">
    <property type="entry name" value="YgfB-like_sf"/>
</dbReference>
<dbReference type="InterPro" id="IPR011978">
    <property type="entry name" value="YgfB-like"/>
</dbReference>
<reference evidence="1 2" key="1">
    <citation type="submission" date="2023-07" db="EMBL/GenBank/DDBJ databases">
        <title>Sorghum-associated microbial communities from plants grown in Nebraska, USA.</title>
        <authorList>
            <person name="Schachtman D."/>
        </authorList>
    </citation>
    <scope>NUCLEOTIDE SEQUENCE [LARGE SCALE GENOMIC DNA]</scope>
    <source>
        <strain evidence="1 2">BE316</strain>
    </source>
</reference>
<organism evidence="1 2">
    <name type="scientific">Roseateles asaccharophilus</name>
    <dbReference type="NCBI Taxonomy" id="582607"/>
    <lineage>
        <taxon>Bacteria</taxon>
        <taxon>Pseudomonadati</taxon>
        <taxon>Pseudomonadota</taxon>
        <taxon>Betaproteobacteria</taxon>
        <taxon>Burkholderiales</taxon>
        <taxon>Sphaerotilaceae</taxon>
        <taxon>Roseateles</taxon>
    </lineage>
</organism>
<dbReference type="Proteomes" id="UP001180825">
    <property type="component" value="Unassembled WGS sequence"/>
</dbReference>
<accession>A0ABU2ADK4</accession>
<evidence type="ECO:0000313" key="2">
    <source>
        <dbReference type="Proteomes" id="UP001180825"/>
    </source>
</evidence>
<dbReference type="Gene3D" id="3.10.450.50">
    <property type="match status" value="1"/>
</dbReference>
<sequence length="253" mass="28219">MSTQDLTDSEFAELDELLAATPAPLQPLDASMLDGYLCGVIVQPRLIDVDEWLPNIFDYDGGLLPESVDATWLDRITELVQRRHAALNKGLVENGWFDPVILDVDEEQEPEPLPEDASEDERAARDSYDALGPISRALMPWVAGFQHAALCFPELAELPNDDISAAMARLYRHLPAETPEEKEVVATLNREHPLKDLDDAIEELVVTVADLADLTEEERYRVDTIRRDTPKVGRNDPCPCGSGRKYKTCHGSN</sequence>
<dbReference type="RefSeq" id="WP_310332255.1">
    <property type="nucleotide sequence ID" value="NZ_JAVDXV010000009.1"/>
</dbReference>
<dbReference type="InterPro" id="IPR004027">
    <property type="entry name" value="SEC_C_motif"/>
</dbReference>
<proteinExistence type="predicted"/>
<dbReference type="EMBL" id="JAVDXV010000009">
    <property type="protein sequence ID" value="MDR7335287.1"/>
    <property type="molecule type" value="Genomic_DNA"/>
</dbReference>
<dbReference type="Pfam" id="PF03695">
    <property type="entry name" value="UPF0149"/>
    <property type="match status" value="1"/>
</dbReference>
<protein>
    <recommendedName>
        <fullName evidence="3">Prepilin peptidase</fullName>
    </recommendedName>
</protein>
<dbReference type="PANTHER" id="PTHR33747">
    <property type="entry name" value="UPF0225 PROTEIN SCO1677"/>
    <property type="match status" value="1"/>
</dbReference>
<gene>
    <name evidence="1" type="ORF">J2X21_004452</name>
</gene>
<evidence type="ECO:0000313" key="1">
    <source>
        <dbReference type="EMBL" id="MDR7335287.1"/>
    </source>
</evidence>
<comment type="caution">
    <text evidence="1">The sequence shown here is derived from an EMBL/GenBank/DDBJ whole genome shotgun (WGS) entry which is preliminary data.</text>
</comment>
<evidence type="ECO:0008006" key="3">
    <source>
        <dbReference type="Google" id="ProtNLM"/>
    </source>
</evidence>
<name>A0ABU2ADK4_9BURK</name>
<dbReference type="SUPFAM" id="SSF101327">
    <property type="entry name" value="YgfB-like"/>
    <property type="match status" value="1"/>
</dbReference>
<dbReference type="SUPFAM" id="SSF103642">
    <property type="entry name" value="Sec-C motif"/>
    <property type="match status" value="1"/>
</dbReference>
<dbReference type="PANTHER" id="PTHR33747:SF1">
    <property type="entry name" value="ADENYLATE CYCLASE-ASSOCIATED CAP C-TERMINAL DOMAIN-CONTAINING PROTEIN"/>
    <property type="match status" value="1"/>
</dbReference>
<dbReference type="Pfam" id="PF02810">
    <property type="entry name" value="SEC-C"/>
    <property type="match status" value="1"/>
</dbReference>